<reference evidence="11" key="1">
    <citation type="submission" date="2022-07" db="EMBL/GenBank/DDBJ databases">
        <title>Phylogenomic reconstructions and comparative analyses of Kickxellomycotina fungi.</title>
        <authorList>
            <person name="Reynolds N.K."/>
            <person name="Stajich J.E."/>
            <person name="Barry K."/>
            <person name="Grigoriev I.V."/>
            <person name="Crous P."/>
            <person name="Smith M.E."/>
        </authorList>
    </citation>
    <scope>NUCLEOTIDE SEQUENCE</scope>
    <source>
        <strain evidence="11">BCRC 34297</strain>
    </source>
</reference>
<dbReference type="Gene3D" id="2.70.130.10">
    <property type="entry name" value="Mannose-6-phosphate receptor binding domain"/>
    <property type="match status" value="1"/>
</dbReference>
<evidence type="ECO:0000259" key="10">
    <source>
        <dbReference type="PROSITE" id="PS51914"/>
    </source>
</evidence>
<evidence type="ECO:0000256" key="2">
    <source>
        <dbReference type="ARBA" id="ARBA00022448"/>
    </source>
</evidence>
<keyword evidence="2" id="KW-0813">Transport</keyword>
<gene>
    <name evidence="11" type="primary">MRL1</name>
    <name evidence="11" type="ORF">GGI19_001453</name>
</gene>
<keyword evidence="6 9" id="KW-0472">Membrane</keyword>
<accession>A0A9W8H4P9</accession>
<dbReference type="GO" id="GO:0000139">
    <property type="term" value="C:Golgi membrane"/>
    <property type="evidence" value="ECO:0007669"/>
    <property type="project" value="UniProtKB-SubCell"/>
</dbReference>
<keyword evidence="3 9" id="KW-0812">Transmembrane</keyword>
<dbReference type="AlphaFoldDB" id="A0A9W8H4P9"/>
<evidence type="ECO:0000256" key="7">
    <source>
        <dbReference type="ARBA" id="ARBA00023157"/>
    </source>
</evidence>
<keyword evidence="12" id="KW-1185">Reference proteome</keyword>
<dbReference type="Proteomes" id="UP001140011">
    <property type="component" value="Unassembled WGS sequence"/>
</dbReference>
<feature type="domain" description="MRH" evidence="10">
    <location>
        <begin position="3"/>
        <end position="132"/>
    </location>
</feature>
<sequence length="263" mass="28931">MSSSGEVLYDLRPLARSNWEYRVDGLESEFTFTLRICDNSTQHHPIAQWQRGGDSGALGTVGGKPRKRGNKLLVEYADGDACPGAAQRNRSALISFICEAHADSEYGQPEFVAEWNQCEFMFEWRTPLACVSRKLASEESNGEQSGRAGEGNGASRGSVAFVVIFVVGSVYILGGFLYNRVFNLSSGLRGIEQLPNYKFWRGIYLFSKRAVLLLADGATRLVDAVRGRRGAIHIDAAEHNIRNEIFASTADEGEGDALPFALR</sequence>
<dbReference type="InterPro" id="IPR028927">
    <property type="entry name" value="Man-6-P_rcpt"/>
</dbReference>
<evidence type="ECO:0000256" key="9">
    <source>
        <dbReference type="SAM" id="Phobius"/>
    </source>
</evidence>
<keyword evidence="5 9" id="KW-1133">Transmembrane helix</keyword>
<keyword evidence="11" id="KW-0675">Receptor</keyword>
<feature type="transmembrane region" description="Helical" evidence="9">
    <location>
        <begin position="159"/>
        <end position="179"/>
    </location>
</feature>
<evidence type="ECO:0000256" key="5">
    <source>
        <dbReference type="ARBA" id="ARBA00022989"/>
    </source>
</evidence>
<evidence type="ECO:0000313" key="11">
    <source>
        <dbReference type="EMBL" id="KAJ2755659.1"/>
    </source>
</evidence>
<dbReference type="PANTHER" id="PTHR15071">
    <property type="entry name" value="MANNOSE-6-PHOSPHATE RECEPTOR FAMILY MEMBER"/>
    <property type="match status" value="1"/>
</dbReference>
<evidence type="ECO:0000256" key="6">
    <source>
        <dbReference type="ARBA" id="ARBA00023136"/>
    </source>
</evidence>
<keyword evidence="8" id="KW-0325">Glycoprotein</keyword>
<dbReference type="GO" id="GO:0010008">
    <property type="term" value="C:endosome membrane"/>
    <property type="evidence" value="ECO:0007669"/>
    <property type="project" value="UniProtKB-SubCell"/>
</dbReference>
<evidence type="ECO:0000256" key="4">
    <source>
        <dbReference type="ARBA" id="ARBA00022729"/>
    </source>
</evidence>
<name>A0A9W8H4P9_9FUNG</name>
<protein>
    <submittedName>
        <fullName evidence="11">Cation-independent mannose-6-phosphate receptor CI-MPR</fullName>
    </submittedName>
</protein>
<evidence type="ECO:0000256" key="3">
    <source>
        <dbReference type="ARBA" id="ARBA00022692"/>
    </source>
</evidence>
<dbReference type="OrthoDB" id="4504960at2759"/>
<evidence type="ECO:0000313" key="12">
    <source>
        <dbReference type="Proteomes" id="UP001140011"/>
    </source>
</evidence>
<dbReference type="PANTHER" id="PTHR15071:SF0">
    <property type="entry name" value="MANNOSE 6-PHOSPHATE RECEPTOR-LIKE PROTEIN 1"/>
    <property type="match status" value="1"/>
</dbReference>
<dbReference type="GO" id="GO:0007034">
    <property type="term" value="P:vacuolar transport"/>
    <property type="evidence" value="ECO:0007669"/>
    <property type="project" value="TreeGrafter"/>
</dbReference>
<keyword evidence="7" id="KW-1015">Disulfide bond</keyword>
<dbReference type="EMBL" id="JANBUH010000053">
    <property type="protein sequence ID" value="KAJ2755659.1"/>
    <property type="molecule type" value="Genomic_DNA"/>
</dbReference>
<dbReference type="PROSITE" id="PS51914">
    <property type="entry name" value="MRH"/>
    <property type="match status" value="1"/>
</dbReference>
<dbReference type="GO" id="GO:0005770">
    <property type="term" value="C:late endosome"/>
    <property type="evidence" value="ECO:0007669"/>
    <property type="project" value="TreeGrafter"/>
</dbReference>
<comment type="caution">
    <text evidence="11">The sequence shown here is derived from an EMBL/GenBank/DDBJ whole genome shotgun (WGS) entry which is preliminary data.</text>
</comment>
<evidence type="ECO:0000256" key="8">
    <source>
        <dbReference type="ARBA" id="ARBA00023180"/>
    </source>
</evidence>
<dbReference type="SUPFAM" id="SSF50911">
    <property type="entry name" value="Mannose 6-phosphate receptor domain"/>
    <property type="match status" value="1"/>
</dbReference>
<proteinExistence type="predicted"/>
<dbReference type="InterPro" id="IPR044865">
    <property type="entry name" value="MRH_dom"/>
</dbReference>
<organism evidence="11 12">
    <name type="scientific">Coemansia pectinata</name>
    <dbReference type="NCBI Taxonomy" id="1052879"/>
    <lineage>
        <taxon>Eukaryota</taxon>
        <taxon>Fungi</taxon>
        <taxon>Fungi incertae sedis</taxon>
        <taxon>Zoopagomycota</taxon>
        <taxon>Kickxellomycotina</taxon>
        <taxon>Kickxellomycetes</taxon>
        <taxon>Kickxellales</taxon>
        <taxon>Kickxellaceae</taxon>
        <taxon>Coemansia</taxon>
    </lineage>
</organism>
<dbReference type="InterPro" id="IPR009011">
    <property type="entry name" value="Man6P_isomerase_rcpt-bd_dom_sf"/>
</dbReference>
<dbReference type="Pfam" id="PF02157">
    <property type="entry name" value="Man-6-P_recep"/>
    <property type="match status" value="1"/>
</dbReference>
<evidence type="ECO:0000256" key="1">
    <source>
        <dbReference type="ARBA" id="ARBA00004308"/>
    </source>
</evidence>
<comment type="subcellular location">
    <subcellularLocation>
        <location evidence="1">Endomembrane system</location>
    </subcellularLocation>
</comment>
<keyword evidence="4" id="KW-0732">Signal</keyword>